<feature type="chain" id="PRO_5036261679" evidence="1">
    <location>
        <begin position="24"/>
        <end position="103"/>
    </location>
</feature>
<dbReference type="EMBL" id="HBUE01320166">
    <property type="protein sequence ID" value="CAG6587632.1"/>
    <property type="molecule type" value="Transcribed_RNA"/>
</dbReference>
<feature type="signal peptide" evidence="1">
    <location>
        <begin position="1"/>
        <end position="23"/>
    </location>
</feature>
<sequence>MGWLPCSLARCFSACWVCWPAAMEEPCLRRRYAWRGWLSLSRGGPIPPRWRKRRFRMICLVRFRNWWALQKSRVSFWQSRVVPFGTGCALPISILQIGSLNSS</sequence>
<proteinExistence type="predicted"/>
<protein>
    <submittedName>
        <fullName evidence="2">(northern house mosquito) hypothetical protein</fullName>
    </submittedName>
</protein>
<name>A0A8D8P369_CULPI</name>
<dbReference type="EMBL" id="HBUE01213657">
    <property type="protein sequence ID" value="CAG6535644.1"/>
    <property type="molecule type" value="Transcribed_RNA"/>
</dbReference>
<organism evidence="2">
    <name type="scientific">Culex pipiens</name>
    <name type="common">House mosquito</name>
    <dbReference type="NCBI Taxonomy" id="7175"/>
    <lineage>
        <taxon>Eukaryota</taxon>
        <taxon>Metazoa</taxon>
        <taxon>Ecdysozoa</taxon>
        <taxon>Arthropoda</taxon>
        <taxon>Hexapoda</taxon>
        <taxon>Insecta</taxon>
        <taxon>Pterygota</taxon>
        <taxon>Neoptera</taxon>
        <taxon>Endopterygota</taxon>
        <taxon>Diptera</taxon>
        <taxon>Nematocera</taxon>
        <taxon>Culicoidea</taxon>
        <taxon>Culicidae</taxon>
        <taxon>Culicinae</taxon>
        <taxon>Culicini</taxon>
        <taxon>Culex</taxon>
        <taxon>Culex</taxon>
    </lineage>
</organism>
<dbReference type="AlphaFoldDB" id="A0A8D8P369"/>
<accession>A0A8D8P369</accession>
<evidence type="ECO:0000256" key="1">
    <source>
        <dbReference type="SAM" id="SignalP"/>
    </source>
</evidence>
<reference evidence="2" key="1">
    <citation type="submission" date="2021-05" db="EMBL/GenBank/DDBJ databases">
        <authorList>
            <person name="Alioto T."/>
            <person name="Alioto T."/>
            <person name="Gomez Garrido J."/>
        </authorList>
    </citation>
    <scope>NUCLEOTIDE SEQUENCE</scope>
</reference>
<keyword evidence="1" id="KW-0732">Signal</keyword>
<evidence type="ECO:0000313" key="2">
    <source>
        <dbReference type="EMBL" id="CAG6587632.1"/>
    </source>
</evidence>